<dbReference type="Proteomes" id="UP001432027">
    <property type="component" value="Unassembled WGS sequence"/>
</dbReference>
<name>A0AAV5SJY7_9BILA</name>
<proteinExistence type="predicted"/>
<organism evidence="1 2">
    <name type="scientific">Pristionchus entomophagus</name>
    <dbReference type="NCBI Taxonomy" id="358040"/>
    <lineage>
        <taxon>Eukaryota</taxon>
        <taxon>Metazoa</taxon>
        <taxon>Ecdysozoa</taxon>
        <taxon>Nematoda</taxon>
        <taxon>Chromadorea</taxon>
        <taxon>Rhabditida</taxon>
        <taxon>Rhabditina</taxon>
        <taxon>Diplogasteromorpha</taxon>
        <taxon>Diplogasteroidea</taxon>
        <taxon>Neodiplogasteridae</taxon>
        <taxon>Pristionchus</taxon>
    </lineage>
</organism>
<protein>
    <submittedName>
        <fullName evidence="1">Uncharacterized protein</fullName>
    </submittedName>
</protein>
<accession>A0AAV5SJY7</accession>
<comment type="caution">
    <text evidence="1">The sequence shown here is derived from an EMBL/GenBank/DDBJ whole genome shotgun (WGS) entry which is preliminary data.</text>
</comment>
<dbReference type="AlphaFoldDB" id="A0AAV5SJY7"/>
<evidence type="ECO:0000313" key="2">
    <source>
        <dbReference type="Proteomes" id="UP001432027"/>
    </source>
</evidence>
<evidence type="ECO:0000313" key="1">
    <source>
        <dbReference type="EMBL" id="GMS83240.1"/>
    </source>
</evidence>
<keyword evidence="2" id="KW-1185">Reference proteome</keyword>
<sequence length="146" mass="15848">MHLAAGSGVHRDRLLQAADLLPELIEIVVQLLGVVSLLVNLLLEFGDASELLLTALSGGLSVPESLSLQLLCLLIVHAGDAVHKVVRGCRMHGLHCLVGSELSDGYRGRCHEKDTVLVQGEEGRRGVFGEGWRRRKGWGREGGRDR</sequence>
<reference evidence="1" key="1">
    <citation type="submission" date="2023-10" db="EMBL/GenBank/DDBJ databases">
        <title>Genome assembly of Pristionchus species.</title>
        <authorList>
            <person name="Yoshida K."/>
            <person name="Sommer R.J."/>
        </authorList>
    </citation>
    <scope>NUCLEOTIDE SEQUENCE</scope>
    <source>
        <strain evidence="1">RS0144</strain>
    </source>
</reference>
<gene>
    <name evidence="1" type="ORF">PENTCL1PPCAC_5415</name>
</gene>
<dbReference type="EMBL" id="BTSX01000002">
    <property type="protein sequence ID" value="GMS83240.1"/>
    <property type="molecule type" value="Genomic_DNA"/>
</dbReference>